<dbReference type="OrthoDB" id="3539254at2"/>
<comment type="caution">
    <text evidence="1">The sequence shown here is derived from an EMBL/GenBank/DDBJ whole genome shotgun (WGS) entry which is preliminary data.</text>
</comment>
<organism evidence="1 2">
    <name type="scientific">Nonomuraea fuscirosea</name>
    <dbReference type="NCBI Taxonomy" id="1291556"/>
    <lineage>
        <taxon>Bacteria</taxon>
        <taxon>Bacillati</taxon>
        <taxon>Actinomycetota</taxon>
        <taxon>Actinomycetes</taxon>
        <taxon>Streptosporangiales</taxon>
        <taxon>Streptosporangiaceae</taxon>
        <taxon>Nonomuraea</taxon>
    </lineage>
</organism>
<dbReference type="RefSeq" id="WP_106236498.1">
    <property type="nucleotide sequence ID" value="NZ_CP109074.1"/>
</dbReference>
<gene>
    <name evidence="1" type="ORF">B0I32_103260</name>
</gene>
<proteinExistence type="predicted"/>
<evidence type="ECO:0000313" key="2">
    <source>
        <dbReference type="Proteomes" id="UP000238312"/>
    </source>
</evidence>
<protein>
    <recommendedName>
        <fullName evidence="3">WXG100 family type VII secretion target</fullName>
    </recommendedName>
</protein>
<sequence>MGTEPPKDWPGLVADRDGVTYDAKKIENIAGALREALKPIDMMGVGTRPGSLQDLSMVSYTLTALREQLQTVKGWAGGEFGSQLENSHTEIQKMYQEVLTSLNTAIALVEAGAGTYKVTNAANQGGS</sequence>
<dbReference type="Proteomes" id="UP000238312">
    <property type="component" value="Unassembled WGS sequence"/>
</dbReference>
<reference evidence="1 2" key="1">
    <citation type="submission" date="2018-03" db="EMBL/GenBank/DDBJ databases">
        <title>Genomic Encyclopedia of Type Strains, Phase III (KMG-III): the genomes of soil and plant-associated and newly described type strains.</title>
        <authorList>
            <person name="Whitman W."/>
        </authorList>
    </citation>
    <scope>NUCLEOTIDE SEQUENCE [LARGE SCALE GENOMIC DNA]</scope>
    <source>
        <strain evidence="1 2">CGMCC 4.7104</strain>
    </source>
</reference>
<dbReference type="AlphaFoldDB" id="A0A2T0N6W9"/>
<evidence type="ECO:0000313" key="1">
    <source>
        <dbReference type="EMBL" id="PRX68299.1"/>
    </source>
</evidence>
<evidence type="ECO:0008006" key="3">
    <source>
        <dbReference type="Google" id="ProtNLM"/>
    </source>
</evidence>
<keyword evidence="2" id="KW-1185">Reference proteome</keyword>
<name>A0A2T0N6W9_9ACTN</name>
<dbReference type="EMBL" id="PVNG01000003">
    <property type="protein sequence ID" value="PRX68299.1"/>
    <property type="molecule type" value="Genomic_DNA"/>
</dbReference>
<accession>A0A2T0N6W9</accession>